<keyword evidence="3" id="KW-1185">Reference proteome</keyword>
<dbReference type="Proteomes" id="UP001521184">
    <property type="component" value="Unassembled WGS sequence"/>
</dbReference>
<evidence type="ECO:0000313" key="3">
    <source>
        <dbReference type="Proteomes" id="UP001521184"/>
    </source>
</evidence>
<name>A0ABR3TH57_9PEZI</name>
<evidence type="ECO:0000313" key="2">
    <source>
        <dbReference type="EMBL" id="KAL1638856.1"/>
    </source>
</evidence>
<comment type="caution">
    <text evidence="2">The sequence shown here is derived from an EMBL/GenBank/DDBJ whole genome shotgun (WGS) entry which is preliminary data.</text>
</comment>
<dbReference type="EMBL" id="JAKEKT020000073">
    <property type="protein sequence ID" value="KAL1638856.1"/>
    <property type="molecule type" value="Genomic_DNA"/>
</dbReference>
<feature type="region of interest" description="Disordered" evidence="1">
    <location>
        <begin position="41"/>
        <end position="113"/>
    </location>
</feature>
<sequence length="321" mass="34866">MAQMSQPAEDDVPSSVYAMLPAVIQSRIPRLKSLRRTVTGFRSRPLPSPSPVGAPGACAHVHVPAGAQTPPPSYTSRPPSSAAMRRGSGVSESDETLVDERPSSSSSQAALPGYHPLEMPASMNWKFASQGLNLLTTALQDYPGHGDESFGRTLYVQALTLLLKGLPCDLSTAEKMAIETSLPPDIVKVIHVDVSNGYHGGQHRPPPEPSWLHRLLASSIIQFFLLLHLLLPYVKLFVGHAYHYERQHRISERLVSSSINTVDGLGRGSFRLTNAIFQLNDGKVGQAINDVTLWWLRGVTGGIHEGVSEGFMLLGARNDKL</sequence>
<protein>
    <submittedName>
        <fullName evidence="2">Uncharacterized protein</fullName>
    </submittedName>
</protein>
<evidence type="ECO:0000256" key="1">
    <source>
        <dbReference type="SAM" id="MobiDB-lite"/>
    </source>
</evidence>
<gene>
    <name evidence="2" type="ORF">SLS58_008561</name>
</gene>
<accession>A0ABR3TH57</accession>
<reference evidence="2 3" key="1">
    <citation type="journal article" date="2023" name="Plant Dis.">
        <title>First Report of Diplodia intermedia Causing Canker and Dieback Diseases on Apple Trees in Canada.</title>
        <authorList>
            <person name="Ellouze W."/>
            <person name="Ilyukhin E."/>
            <person name="Sulman M."/>
            <person name="Ali S."/>
        </authorList>
    </citation>
    <scope>NUCLEOTIDE SEQUENCE [LARGE SCALE GENOMIC DNA]</scope>
    <source>
        <strain evidence="2 3">M45-28</strain>
    </source>
</reference>
<proteinExistence type="predicted"/>
<organism evidence="2 3">
    <name type="scientific">Diplodia intermedia</name>
    <dbReference type="NCBI Taxonomy" id="856260"/>
    <lineage>
        <taxon>Eukaryota</taxon>
        <taxon>Fungi</taxon>
        <taxon>Dikarya</taxon>
        <taxon>Ascomycota</taxon>
        <taxon>Pezizomycotina</taxon>
        <taxon>Dothideomycetes</taxon>
        <taxon>Dothideomycetes incertae sedis</taxon>
        <taxon>Botryosphaeriales</taxon>
        <taxon>Botryosphaeriaceae</taxon>
        <taxon>Diplodia</taxon>
    </lineage>
</organism>